<accession>A0AAV2N7H8</accession>
<proteinExistence type="predicted"/>
<evidence type="ECO:0000313" key="2">
    <source>
        <dbReference type="EMBL" id="CAL1675837.1"/>
    </source>
</evidence>
<feature type="region of interest" description="Disordered" evidence="1">
    <location>
        <begin position="44"/>
        <end position="66"/>
    </location>
</feature>
<protein>
    <submittedName>
        <fullName evidence="2">Uncharacterized protein</fullName>
    </submittedName>
</protein>
<dbReference type="Proteomes" id="UP001497644">
    <property type="component" value="Chromosome 11"/>
</dbReference>
<dbReference type="AlphaFoldDB" id="A0AAV2N7H8"/>
<evidence type="ECO:0000256" key="1">
    <source>
        <dbReference type="SAM" id="MobiDB-lite"/>
    </source>
</evidence>
<organism evidence="2 3">
    <name type="scientific">Lasius platythorax</name>
    <dbReference type="NCBI Taxonomy" id="488582"/>
    <lineage>
        <taxon>Eukaryota</taxon>
        <taxon>Metazoa</taxon>
        <taxon>Ecdysozoa</taxon>
        <taxon>Arthropoda</taxon>
        <taxon>Hexapoda</taxon>
        <taxon>Insecta</taxon>
        <taxon>Pterygota</taxon>
        <taxon>Neoptera</taxon>
        <taxon>Endopterygota</taxon>
        <taxon>Hymenoptera</taxon>
        <taxon>Apocrita</taxon>
        <taxon>Aculeata</taxon>
        <taxon>Formicoidea</taxon>
        <taxon>Formicidae</taxon>
        <taxon>Formicinae</taxon>
        <taxon>Lasius</taxon>
        <taxon>Lasius</taxon>
    </lineage>
</organism>
<dbReference type="EMBL" id="OZ034834">
    <property type="protein sequence ID" value="CAL1675837.1"/>
    <property type="molecule type" value="Genomic_DNA"/>
</dbReference>
<name>A0AAV2N7H8_9HYME</name>
<keyword evidence="3" id="KW-1185">Reference proteome</keyword>
<sequence>MPRRRCVRRISKLFQAHLRSSTFTNAGHIPPTYVVCDRVTRDHRTGKRQNFARPVGSPPASRPRTTTYRIIARQQSNVDISDRQFPDSLAREKRLDRI</sequence>
<gene>
    <name evidence="2" type="ORF">LPLAT_LOCUS2138</name>
</gene>
<reference evidence="2" key="1">
    <citation type="submission" date="2024-04" db="EMBL/GenBank/DDBJ databases">
        <authorList>
            <consortium name="Molecular Ecology Group"/>
        </authorList>
    </citation>
    <scope>NUCLEOTIDE SEQUENCE</scope>
</reference>
<evidence type="ECO:0000313" key="3">
    <source>
        <dbReference type="Proteomes" id="UP001497644"/>
    </source>
</evidence>